<name>A0ABQ7L8G4_BRACM</name>
<organism evidence="2 3">
    <name type="scientific">Brassica rapa subsp. trilocularis</name>
    <dbReference type="NCBI Taxonomy" id="1813537"/>
    <lineage>
        <taxon>Eukaryota</taxon>
        <taxon>Viridiplantae</taxon>
        <taxon>Streptophyta</taxon>
        <taxon>Embryophyta</taxon>
        <taxon>Tracheophyta</taxon>
        <taxon>Spermatophyta</taxon>
        <taxon>Magnoliopsida</taxon>
        <taxon>eudicotyledons</taxon>
        <taxon>Gunneridae</taxon>
        <taxon>Pentapetalae</taxon>
        <taxon>rosids</taxon>
        <taxon>malvids</taxon>
        <taxon>Brassicales</taxon>
        <taxon>Brassicaceae</taxon>
        <taxon>Brassiceae</taxon>
        <taxon>Brassica</taxon>
    </lineage>
</organism>
<dbReference type="Proteomes" id="UP000823674">
    <property type="component" value="Chromosome A09"/>
</dbReference>
<sequence length="60" mass="7064">MINCCLHQRRRLTTLPNRHLSGTIVQNSDGRFRSDRSSDSDTLISDSLKFRRREKKYPLS</sequence>
<feature type="compositionally biased region" description="Basic and acidic residues" evidence="1">
    <location>
        <begin position="30"/>
        <end position="39"/>
    </location>
</feature>
<keyword evidence="3" id="KW-1185">Reference proteome</keyword>
<evidence type="ECO:0000256" key="1">
    <source>
        <dbReference type="SAM" id="MobiDB-lite"/>
    </source>
</evidence>
<evidence type="ECO:0000313" key="3">
    <source>
        <dbReference type="Proteomes" id="UP000823674"/>
    </source>
</evidence>
<gene>
    <name evidence="2" type="primary">A09p018120.1_BraROA</name>
    <name evidence="2" type="ORF">IGI04_034354</name>
</gene>
<comment type="caution">
    <text evidence="2">The sequence shown here is derived from an EMBL/GenBank/DDBJ whole genome shotgun (WGS) entry which is preliminary data.</text>
</comment>
<proteinExistence type="predicted"/>
<dbReference type="EMBL" id="JADBGQ010000008">
    <property type="protein sequence ID" value="KAG5382884.1"/>
    <property type="molecule type" value="Genomic_DNA"/>
</dbReference>
<protein>
    <submittedName>
        <fullName evidence="2">Uncharacterized protein</fullName>
    </submittedName>
</protein>
<evidence type="ECO:0000313" key="2">
    <source>
        <dbReference type="EMBL" id="KAG5382884.1"/>
    </source>
</evidence>
<feature type="region of interest" description="Disordered" evidence="1">
    <location>
        <begin position="23"/>
        <end position="42"/>
    </location>
</feature>
<reference evidence="2 3" key="1">
    <citation type="submission" date="2021-03" db="EMBL/GenBank/DDBJ databases">
        <authorList>
            <person name="King G.J."/>
            <person name="Bancroft I."/>
            <person name="Baten A."/>
            <person name="Bloomfield J."/>
            <person name="Borpatragohain P."/>
            <person name="He Z."/>
            <person name="Irish N."/>
            <person name="Irwin J."/>
            <person name="Liu K."/>
            <person name="Mauleon R.P."/>
            <person name="Moore J."/>
            <person name="Morris R."/>
            <person name="Ostergaard L."/>
            <person name="Wang B."/>
            <person name="Wells R."/>
        </authorList>
    </citation>
    <scope>NUCLEOTIDE SEQUENCE [LARGE SCALE GENOMIC DNA]</scope>
    <source>
        <strain evidence="2">R-o-18</strain>
        <tissue evidence="2">Leaf</tissue>
    </source>
</reference>
<accession>A0ABQ7L8G4</accession>